<dbReference type="Proteomes" id="UP001056500">
    <property type="component" value="Chromosome"/>
</dbReference>
<feature type="domain" description="Lysidine-tRNA(Ile) synthetase C-terminal" evidence="9">
    <location>
        <begin position="390"/>
        <end position="462"/>
    </location>
</feature>
<evidence type="ECO:0000256" key="2">
    <source>
        <dbReference type="ARBA" id="ARBA00022490"/>
    </source>
</evidence>
<dbReference type="InterPro" id="IPR014729">
    <property type="entry name" value="Rossmann-like_a/b/a_fold"/>
</dbReference>
<sequence length="475" mass="53988">MLESVRNNIESQHLLGPGESIVVGISGGNDSTALLHILWALNSHYQYGWTLHAVHLNHGFRGEEAKEDAKYAEELCRELGIAFHLFERSIPEVMKETGMGPQEASRAVRYDLYKQVALKVKASKIAVAHHADDQVETILFRLVRGTRLSGLAGMPARRWLVENQVELVRPLLSVSRAELEQYCRDAGLSPREDSSNRSRKYARNLIRLEVMPLLGQINERYAEHILSLSRAAQEDEAYLQKQSRERLEAVILEQKPGKVAIDADKFQSCDVALQRRMITLILNYLSRQIEWSSQHVEAVLHMIEGIRPSAELNFPSGISVVRVYGQVRFQMEEEQLHSSFFCYKLAVPGMTLVPESGASVHMFYRDGPIDWARLPDDAAVFDADRLPGPLFVRSRKSGDRMTLWGTAGSKKLKDLLIDAKVPQRWRDKMPIVTAGDQVVWVPGIRRSAIAPVNEWTKRVLYVEVEFGEEWREVLK</sequence>
<dbReference type="EMBL" id="CP098755">
    <property type="protein sequence ID" value="USG65931.1"/>
    <property type="molecule type" value="Genomic_DNA"/>
</dbReference>
<keyword evidence="11" id="KW-1185">Reference proteome</keyword>
<proteinExistence type="inferred from homology"/>
<dbReference type="InterPro" id="IPR015262">
    <property type="entry name" value="tRNA_Ile_lys_synt_subst-bd"/>
</dbReference>
<dbReference type="PANTHER" id="PTHR43033">
    <property type="entry name" value="TRNA(ILE)-LYSIDINE SYNTHASE-RELATED"/>
    <property type="match status" value="1"/>
</dbReference>
<keyword evidence="3 8" id="KW-0436">Ligase</keyword>
<dbReference type="InterPro" id="IPR012796">
    <property type="entry name" value="Lysidine-tRNA-synth_C"/>
</dbReference>
<evidence type="ECO:0000256" key="4">
    <source>
        <dbReference type="ARBA" id="ARBA00022694"/>
    </source>
</evidence>
<dbReference type="InterPro" id="IPR011063">
    <property type="entry name" value="TilS/TtcA_N"/>
</dbReference>
<accession>A0ABY4WFJ6</accession>
<dbReference type="SUPFAM" id="SSF52402">
    <property type="entry name" value="Adenine nucleotide alpha hydrolases-like"/>
    <property type="match status" value="1"/>
</dbReference>
<dbReference type="HAMAP" id="MF_01161">
    <property type="entry name" value="tRNA_Ile_lys_synt"/>
    <property type="match status" value="1"/>
</dbReference>
<keyword evidence="6 8" id="KW-0067">ATP-binding</keyword>
<gene>
    <name evidence="8 10" type="primary">tilS</name>
    <name evidence="10" type="ORF">NDK47_00810</name>
</gene>
<evidence type="ECO:0000256" key="1">
    <source>
        <dbReference type="ARBA" id="ARBA00004496"/>
    </source>
</evidence>
<dbReference type="EC" id="6.3.4.19" evidence="8"/>
<comment type="subcellular location">
    <subcellularLocation>
        <location evidence="1 8">Cytoplasm</location>
    </subcellularLocation>
</comment>
<dbReference type="NCBIfam" id="TIGR02432">
    <property type="entry name" value="lysidine_TilS_N"/>
    <property type="match status" value="1"/>
</dbReference>
<evidence type="ECO:0000313" key="10">
    <source>
        <dbReference type="EMBL" id="USG65931.1"/>
    </source>
</evidence>
<dbReference type="GO" id="GO:0032267">
    <property type="term" value="F:tRNA(Ile)-lysidine synthase activity"/>
    <property type="evidence" value="ECO:0007669"/>
    <property type="project" value="UniProtKB-EC"/>
</dbReference>
<dbReference type="Pfam" id="PF01171">
    <property type="entry name" value="ATP_bind_3"/>
    <property type="match status" value="1"/>
</dbReference>
<evidence type="ECO:0000256" key="6">
    <source>
        <dbReference type="ARBA" id="ARBA00022840"/>
    </source>
</evidence>
<dbReference type="Gene3D" id="3.40.50.620">
    <property type="entry name" value="HUPs"/>
    <property type="match status" value="1"/>
</dbReference>
<reference evidence="10" key="1">
    <citation type="submission" date="2022-06" db="EMBL/GenBank/DDBJ databases">
        <title>Genome sequencing of Brevibacillus sp. BB3-R1.</title>
        <authorList>
            <person name="Heo J."/>
            <person name="Lee D."/>
            <person name="Won M."/>
            <person name="Han B.-H."/>
            <person name="Hong S.-B."/>
            <person name="Kwon S.-W."/>
        </authorList>
    </citation>
    <scope>NUCLEOTIDE SEQUENCE</scope>
    <source>
        <strain evidence="10">BB3-R1</strain>
    </source>
</reference>
<comment type="catalytic activity">
    <reaction evidence="7 8">
        <text>cytidine(34) in tRNA(Ile2) + L-lysine + ATP = lysidine(34) in tRNA(Ile2) + AMP + diphosphate + H(+)</text>
        <dbReference type="Rhea" id="RHEA:43744"/>
        <dbReference type="Rhea" id="RHEA-COMP:10625"/>
        <dbReference type="Rhea" id="RHEA-COMP:10670"/>
        <dbReference type="ChEBI" id="CHEBI:15378"/>
        <dbReference type="ChEBI" id="CHEBI:30616"/>
        <dbReference type="ChEBI" id="CHEBI:32551"/>
        <dbReference type="ChEBI" id="CHEBI:33019"/>
        <dbReference type="ChEBI" id="CHEBI:82748"/>
        <dbReference type="ChEBI" id="CHEBI:83665"/>
        <dbReference type="ChEBI" id="CHEBI:456215"/>
        <dbReference type="EC" id="6.3.4.19"/>
    </reaction>
</comment>
<dbReference type="Gene3D" id="3.30.465.60">
    <property type="match status" value="1"/>
</dbReference>
<dbReference type="SUPFAM" id="SSF82829">
    <property type="entry name" value="MesJ substrate recognition domain-like"/>
    <property type="match status" value="1"/>
</dbReference>
<comment type="function">
    <text evidence="8">Ligates lysine onto the cytidine present at position 34 of the AUA codon-specific tRNA(Ile) that contains the anticodon CAU, in an ATP-dependent manner. Cytidine is converted to lysidine, thus changing the amino acid specificity of the tRNA from methionine to isoleucine.</text>
</comment>
<dbReference type="PANTHER" id="PTHR43033:SF1">
    <property type="entry name" value="TRNA(ILE)-LYSIDINE SYNTHASE-RELATED"/>
    <property type="match status" value="1"/>
</dbReference>
<keyword evidence="5 8" id="KW-0547">Nucleotide-binding</keyword>
<dbReference type="Pfam" id="PF09179">
    <property type="entry name" value="TilS"/>
    <property type="match status" value="1"/>
</dbReference>
<dbReference type="RefSeq" id="WP_251873015.1">
    <property type="nucleotide sequence ID" value="NZ_CP098755.1"/>
</dbReference>
<organism evidence="10 11">
    <name type="scientific">Brevibacillus ruminantium</name>
    <dbReference type="NCBI Taxonomy" id="2950604"/>
    <lineage>
        <taxon>Bacteria</taxon>
        <taxon>Bacillati</taxon>
        <taxon>Bacillota</taxon>
        <taxon>Bacilli</taxon>
        <taxon>Bacillales</taxon>
        <taxon>Paenibacillaceae</taxon>
        <taxon>Brevibacillus</taxon>
    </lineage>
</organism>
<feature type="binding site" evidence="8">
    <location>
        <begin position="26"/>
        <end position="31"/>
    </location>
    <ligand>
        <name>ATP</name>
        <dbReference type="ChEBI" id="CHEBI:30616"/>
    </ligand>
</feature>
<dbReference type="NCBIfam" id="TIGR02433">
    <property type="entry name" value="lysidine_TilS_C"/>
    <property type="match status" value="1"/>
</dbReference>
<dbReference type="InterPro" id="IPR012094">
    <property type="entry name" value="tRNA_Ile_lys_synt"/>
</dbReference>
<keyword evidence="2 8" id="KW-0963">Cytoplasm</keyword>
<dbReference type="InterPro" id="IPR012795">
    <property type="entry name" value="tRNA_Ile_lys_synt_N"/>
</dbReference>
<comment type="domain">
    <text evidence="8">The N-terminal region contains the highly conserved SGGXDS motif, predicted to be a P-loop motif involved in ATP binding.</text>
</comment>
<evidence type="ECO:0000313" key="11">
    <source>
        <dbReference type="Proteomes" id="UP001056500"/>
    </source>
</evidence>
<evidence type="ECO:0000256" key="7">
    <source>
        <dbReference type="ARBA" id="ARBA00048539"/>
    </source>
</evidence>
<name>A0ABY4WFJ6_9BACL</name>
<evidence type="ECO:0000259" key="9">
    <source>
        <dbReference type="SMART" id="SM00977"/>
    </source>
</evidence>
<dbReference type="SUPFAM" id="SSF56037">
    <property type="entry name" value="PheT/TilS domain"/>
    <property type="match status" value="1"/>
</dbReference>
<evidence type="ECO:0000256" key="8">
    <source>
        <dbReference type="HAMAP-Rule" id="MF_01161"/>
    </source>
</evidence>
<evidence type="ECO:0000256" key="3">
    <source>
        <dbReference type="ARBA" id="ARBA00022598"/>
    </source>
</evidence>
<dbReference type="CDD" id="cd01992">
    <property type="entry name" value="TilS_N"/>
    <property type="match status" value="1"/>
</dbReference>
<protein>
    <recommendedName>
        <fullName evidence="8">tRNA(Ile)-lysidine synthase</fullName>
        <ecNumber evidence="8">6.3.4.19</ecNumber>
    </recommendedName>
    <alternativeName>
        <fullName evidence="8">tRNA(Ile)-2-lysyl-cytidine synthase</fullName>
    </alternativeName>
    <alternativeName>
        <fullName evidence="8">tRNA(Ile)-lysidine synthetase</fullName>
    </alternativeName>
</protein>
<dbReference type="SMART" id="SM00977">
    <property type="entry name" value="TilS_C"/>
    <property type="match status" value="1"/>
</dbReference>
<comment type="similarity">
    <text evidence="8">Belongs to the tRNA(Ile)-lysidine synthase family.</text>
</comment>
<dbReference type="Pfam" id="PF11734">
    <property type="entry name" value="TilS_C"/>
    <property type="match status" value="1"/>
</dbReference>
<keyword evidence="4 8" id="KW-0819">tRNA processing</keyword>
<evidence type="ECO:0000256" key="5">
    <source>
        <dbReference type="ARBA" id="ARBA00022741"/>
    </source>
</evidence>